<dbReference type="EMBL" id="APJX01000001">
    <property type="protein sequence ID" value="EMS81647.1"/>
    <property type="molecule type" value="Genomic_DNA"/>
</dbReference>
<dbReference type="PROSITE" id="PS50883">
    <property type="entry name" value="EAL"/>
    <property type="match status" value="1"/>
</dbReference>
<dbReference type="SMART" id="SM00267">
    <property type="entry name" value="GGDEF"/>
    <property type="match status" value="1"/>
</dbReference>
<dbReference type="OrthoDB" id="9777298at2"/>
<evidence type="ECO:0000259" key="1">
    <source>
        <dbReference type="PROSITE" id="PS50883"/>
    </source>
</evidence>
<dbReference type="InterPro" id="IPR029787">
    <property type="entry name" value="Nucleotide_cyclase"/>
</dbReference>
<reference evidence="3 4" key="1">
    <citation type="journal article" date="2013" name="Genome Announc.">
        <title>Draft Genome Sequence of Desulfotignum phosphitoxidans DSM 13687 Strain FiPS-3.</title>
        <authorList>
            <person name="Poehlein A."/>
            <person name="Daniel R."/>
            <person name="Simeonova D.D."/>
        </authorList>
    </citation>
    <scope>NUCLEOTIDE SEQUENCE [LARGE SCALE GENOMIC DNA]</scope>
    <source>
        <strain evidence="3 4">DSM 13687</strain>
    </source>
</reference>
<feature type="domain" description="EAL" evidence="1">
    <location>
        <begin position="7"/>
        <end position="260"/>
    </location>
</feature>
<dbReference type="Pfam" id="PF00571">
    <property type="entry name" value="CBS"/>
    <property type="match status" value="1"/>
</dbReference>
<dbReference type="GO" id="GO:0071111">
    <property type="term" value="F:cyclic-guanylate-specific phosphodiesterase activity"/>
    <property type="evidence" value="ECO:0007669"/>
    <property type="project" value="InterPro"/>
</dbReference>
<dbReference type="SMART" id="SM00052">
    <property type="entry name" value="EAL"/>
    <property type="match status" value="1"/>
</dbReference>
<name>S0G822_9BACT</name>
<dbReference type="PROSITE" id="PS50887">
    <property type="entry name" value="GGDEF"/>
    <property type="match status" value="1"/>
</dbReference>
<dbReference type="InterPro" id="IPR046342">
    <property type="entry name" value="CBS_dom_sf"/>
</dbReference>
<dbReference type="RefSeq" id="WP_006964411.1">
    <property type="nucleotide sequence ID" value="NZ_APJX01000001.1"/>
</dbReference>
<dbReference type="NCBIfam" id="TIGR00254">
    <property type="entry name" value="GGDEF"/>
    <property type="match status" value="1"/>
</dbReference>
<feature type="domain" description="GGDEF" evidence="2">
    <location>
        <begin position="440"/>
        <end position="598"/>
    </location>
</feature>
<protein>
    <submittedName>
        <fullName evidence="3">Signal transduction family protein</fullName>
    </submittedName>
</protein>
<dbReference type="InterPro" id="IPR035919">
    <property type="entry name" value="EAL_sf"/>
</dbReference>
<evidence type="ECO:0000313" key="3">
    <source>
        <dbReference type="EMBL" id="EMS81647.1"/>
    </source>
</evidence>
<dbReference type="AlphaFoldDB" id="S0G822"/>
<comment type="caution">
    <text evidence="3">The sequence shown here is derived from an EMBL/GenBank/DDBJ whole genome shotgun (WGS) entry which is preliminary data.</text>
</comment>
<gene>
    <name evidence="3" type="ORF">Dpo_1c07880</name>
</gene>
<dbReference type="Gene3D" id="3.20.20.450">
    <property type="entry name" value="EAL domain"/>
    <property type="match status" value="1"/>
</dbReference>
<dbReference type="Proteomes" id="UP000014216">
    <property type="component" value="Unassembled WGS sequence"/>
</dbReference>
<dbReference type="SUPFAM" id="SSF141868">
    <property type="entry name" value="EAL domain-like"/>
    <property type="match status" value="1"/>
</dbReference>
<dbReference type="CDD" id="cd01948">
    <property type="entry name" value="EAL"/>
    <property type="match status" value="1"/>
</dbReference>
<proteinExistence type="predicted"/>
<evidence type="ECO:0000313" key="4">
    <source>
        <dbReference type="Proteomes" id="UP000014216"/>
    </source>
</evidence>
<dbReference type="InterPro" id="IPR043128">
    <property type="entry name" value="Rev_trsase/Diguanyl_cyclase"/>
</dbReference>
<sequence>MNINICRETLETGLFTQLPDLMDPEFVFHPIVHVHTGHLFGVEAWFSGFTGDNFEIRTDLFDTAREKGLRHQVDLFLQQRILTRFLPFRKENRFRLFLRLDHRICLSPDYHLGSILSMIEHSGLVPADICFVLRVDPDVIMDEQVIHILDRYRSQGFRIALSGYDIRSQGIQLLDRTAPDYMILHRDLYRDFRENAKTRQILSFMITYSHLMGCRVIAGEVQTEAEFIQCRELGCDLIQGDVIQPPGHGLDTIKSCYDTIRQIIRRDRRNHDDKHRSLTAGEITHLEPISFDCTVVHVFDQFRTNPDTSFFPVIDPNGDPLGIIRETAFKQYIFSKFGRQLLENPSFGKDISRFVARIPVADVHASLETLIEIYTRFNNNEGLIMVDNLKYVGVLSTNSLLKLINEKNLTQARDQNPLTQLPGNNLIHEYLSSSLSDEQADYHLIYFDFNNFKAFNDRYGFRSGDRVILMFAELLKKTAFSENRFVGHVGGDDFFMGIRNSTYETVADQMVSLAREFKKNVESFYDFDTVKKGFLLAMDREGKKRNLPLMTVSVAILELTAGDKKGLTVEDMANMLAGLKKKAKRSDAGIASTRALNRQKSG</sequence>
<dbReference type="PANTHER" id="PTHR33121">
    <property type="entry name" value="CYCLIC DI-GMP PHOSPHODIESTERASE PDEF"/>
    <property type="match status" value="1"/>
</dbReference>
<dbReference type="SUPFAM" id="SSF54631">
    <property type="entry name" value="CBS-domain pair"/>
    <property type="match status" value="1"/>
</dbReference>
<dbReference type="SUPFAM" id="SSF55073">
    <property type="entry name" value="Nucleotide cyclase"/>
    <property type="match status" value="1"/>
</dbReference>
<evidence type="ECO:0000259" key="2">
    <source>
        <dbReference type="PROSITE" id="PS50887"/>
    </source>
</evidence>
<dbReference type="InterPro" id="IPR000160">
    <property type="entry name" value="GGDEF_dom"/>
</dbReference>
<dbReference type="PANTHER" id="PTHR33121:SF76">
    <property type="entry name" value="SIGNALING PROTEIN"/>
    <property type="match status" value="1"/>
</dbReference>
<accession>S0G822</accession>
<dbReference type="Gene3D" id="3.30.70.270">
    <property type="match status" value="1"/>
</dbReference>
<dbReference type="Pfam" id="PF00563">
    <property type="entry name" value="EAL"/>
    <property type="match status" value="1"/>
</dbReference>
<organism evidence="3 4">
    <name type="scientific">Desulfotignum phosphitoxidans DSM 13687</name>
    <dbReference type="NCBI Taxonomy" id="1286635"/>
    <lineage>
        <taxon>Bacteria</taxon>
        <taxon>Pseudomonadati</taxon>
        <taxon>Thermodesulfobacteriota</taxon>
        <taxon>Desulfobacteria</taxon>
        <taxon>Desulfobacterales</taxon>
        <taxon>Desulfobacteraceae</taxon>
        <taxon>Desulfotignum</taxon>
    </lineage>
</organism>
<keyword evidence="4" id="KW-1185">Reference proteome</keyword>
<dbReference type="InterPro" id="IPR000644">
    <property type="entry name" value="CBS_dom"/>
</dbReference>
<dbReference type="Pfam" id="PF00990">
    <property type="entry name" value="GGDEF"/>
    <property type="match status" value="1"/>
</dbReference>
<dbReference type="InterPro" id="IPR001633">
    <property type="entry name" value="EAL_dom"/>
</dbReference>
<dbReference type="InterPro" id="IPR050706">
    <property type="entry name" value="Cyclic-di-GMP_PDE-like"/>
</dbReference>